<sequence length="124" mass="13292">MKKLTCSLFNIPLIALSLFAVNFTSVAFANSSQINNTKTSKTLLAQAPTFSCTVINLKSGQLALRFSPNAKSKSKAGLDNANTVALIANGSGTWAYVRVTNGPNRKVNGLEGWVNSNFLSCYQE</sequence>
<dbReference type="RefSeq" id="WP_127086144.1">
    <property type="nucleotide sequence ID" value="NZ_RSCL01000029.1"/>
</dbReference>
<dbReference type="Gene3D" id="2.30.30.40">
    <property type="entry name" value="SH3 Domains"/>
    <property type="match status" value="1"/>
</dbReference>
<reference evidence="2" key="2">
    <citation type="journal article" date="2019" name="Genome Biol. Evol.">
        <title>Day and night: Metabolic profiles and evolutionary relationships of six axenic non-marine cyanobacteria.</title>
        <authorList>
            <person name="Will S.E."/>
            <person name="Henke P."/>
            <person name="Boedeker C."/>
            <person name="Huang S."/>
            <person name="Brinkmann H."/>
            <person name="Rohde M."/>
            <person name="Jarek M."/>
            <person name="Friedl T."/>
            <person name="Seufert S."/>
            <person name="Schumacher M."/>
            <person name="Overmann J."/>
            <person name="Neumann-Schaal M."/>
            <person name="Petersen J."/>
        </authorList>
    </citation>
    <scope>NUCLEOTIDE SEQUENCE [LARGE SCALE GENOMIC DNA]</scope>
    <source>
        <strain evidence="2">PCC 7102</strain>
    </source>
</reference>
<protein>
    <recommendedName>
        <fullName evidence="4">SH3b domain-containing protein</fullName>
    </recommendedName>
</protein>
<gene>
    <name evidence="2" type="ORF">DSM106972_080860</name>
</gene>
<dbReference type="OrthoDB" id="460967at2"/>
<proteinExistence type="predicted"/>
<evidence type="ECO:0008006" key="4">
    <source>
        <dbReference type="Google" id="ProtNLM"/>
    </source>
</evidence>
<evidence type="ECO:0000256" key="1">
    <source>
        <dbReference type="SAM" id="SignalP"/>
    </source>
</evidence>
<comment type="caution">
    <text evidence="2">The sequence shown here is derived from an EMBL/GenBank/DDBJ whole genome shotgun (WGS) entry which is preliminary data.</text>
</comment>
<name>A0A433UXD9_9CYAN</name>
<dbReference type="EMBL" id="RSCL01000029">
    <property type="protein sequence ID" value="RUS98457.1"/>
    <property type="molecule type" value="Genomic_DNA"/>
</dbReference>
<accession>A0A433UXD9</accession>
<keyword evidence="3" id="KW-1185">Reference proteome</keyword>
<keyword evidence="1" id="KW-0732">Signal</keyword>
<dbReference type="AlphaFoldDB" id="A0A433UXD9"/>
<organism evidence="2 3">
    <name type="scientific">Dulcicalothrix desertica PCC 7102</name>
    <dbReference type="NCBI Taxonomy" id="232991"/>
    <lineage>
        <taxon>Bacteria</taxon>
        <taxon>Bacillati</taxon>
        <taxon>Cyanobacteriota</taxon>
        <taxon>Cyanophyceae</taxon>
        <taxon>Nostocales</taxon>
        <taxon>Calotrichaceae</taxon>
        <taxon>Dulcicalothrix</taxon>
    </lineage>
</organism>
<evidence type="ECO:0000313" key="2">
    <source>
        <dbReference type="EMBL" id="RUS98457.1"/>
    </source>
</evidence>
<dbReference type="Proteomes" id="UP000271624">
    <property type="component" value="Unassembled WGS sequence"/>
</dbReference>
<feature type="chain" id="PRO_5030092476" description="SH3b domain-containing protein" evidence="1">
    <location>
        <begin position="30"/>
        <end position="124"/>
    </location>
</feature>
<feature type="signal peptide" evidence="1">
    <location>
        <begin position="1"/>
        <end position="29"/>
    </location>
</feature>
<reference evidence="2" key="1">
    <citation type="submission" date="2018-12" db="EMBL/GenBank/DDBJ databases">
        <authorList>
            <person name="Will S."/>
            <person name="Neumann-Schaal M."/>
            <person name="Henke P."/>
        </authorList>
    </citation>
    <scope>NUCLEOTIDE SEQUENCE</scope>
    <source>
        <strain evidence="2">PCC 7102</strain>
    </source>
</reference>
<evidence type="ECO:0000313" key="3">
    <source>
        <dbReference type="Proteomes" id="UP000271624"/>
    </source>
</evidence>